<dbReference type="InterPro" id="IPR017452">
    <property type="entry name" value="GPCR_Rhodpsn_7TM"/>
</dbReference>
<dbReference type="GO" id="GO:0008528">
    <property type="term" value="F:G protein-coupled peptide receptor activity"/>
    <property type="evidence" value="ECO:0007669"/>
    <property type="project" value="TreeGrafter"/>
</dbReference>
<keyword evidence="3" id="KW-1003">Cell membrane</keyword>
<protein>
    <submittedName>
        <fullName evidence="12">Gonadotropin-releasing hormone receptor</fullName>
    </submittedName>
</protein>
<dbReference type="GO" id="GO:0005886">
    <property type="term" value="C:plasma membrane"/>
    <property type="evidence" value="ECO:0007669"/>
    <property type="project" value="UniProtKB-SubCell"/>
</dbReference>
<evidence type="ECO:0000313" key="12">
    <source>
        <dbReference type="EMBL" id="OXA37594.1"/>
    </source>
</evidence>
<comment type="caution">
    <text evidence="12">The sequence shown here is derived from an EMBL/GenBank/DDBJ whole genome shotgun (WGS) entry which is preliminary data.</text>
</comment>
<keyword evidence="4 10" id="KW-0812">Transmembrane</keyword>
<keyword evidence="8 12" id="KW-0675">Receptor</keyword>
<evidence type="ECO:0000313" key="13">
    <source>
        <dbReference type="Proteomes" id="UP000198287"/>
    </source>
</evidence>
<feature type="transmembrane region" description="Helical" evidence="10">
    <location>
        <begin position="117"/>
        <end position="140"/>
    </location>
</feature>
<keyword evidence="6" id="KW-0297">G-protein coupled receptor</keyword>
<keyword evidence="7 10" id="KW-0472">Membrane</keyword>
<evidence type="ECO:0000256" key="4">
    <source>
        <dbReference type="ARBA" id="ARBA00022692"/>
    </source>
</evidence>
<gene>
    <name evidence="12" type="ORF">Fcan01_27647</name>
</gene>
<dbReference type="InterPro" id="IPR000276">
    <property type="entry name" value="GPCR_Rhodpsn"/>
</dbReference>
<feature type="transmembrane region" description="Helical" evidence="10">
    <location>
        <begin position="81"/>
        <end position="105"/>
    </location>
</feature>
<reference evidence="12 13" key="1">
    <citation type="submission" date="2015-12" db="EMBL/GenBank/DDBJ databases">
        <title>The genome of Folsomia candida.</title>
        <authorList>
            <person name="Faddeeva A."/>
            <person name="Derks M.F."/>
            <person name="Anvar Y."/>
            <person name="Smit S."/>
            <person name="Van Straalen N."/>
            <person name="Roelofs D."/>
        </authorList>
    </citation>
    <scope>NUCLEOTIDE SEQUENCE [LARGE SCALE GENOMIC DNA]</scope>
    <source>
        <strain evidence="12 13">VU population</strain>
        <tissue evidence="12">Whole body</tissue>
    </source>
</reference>
<evidence type="ECO:0000256" key="5">
    <source>
        <dbReference type="ARBA" id="ARBA00022989"/>
    </source>
</evidence>
<evidence type="ECO:0000256" key="7">
    <source>
        <dbReference type="ARBA" id="ARBA00023136"/>
    </source>
</evidence>
<dbReference type="PRINTS" id="PR00237">
    <property type="entry name" value="GPCRRHODOPSN"/>
</dbReference>
<keyword evidence="13" id="KW-1185">Reference proteome</keyword>
<dbReference type="EMBL" id="LNIX01000055">
    <property type="protein sequence ID" value="OXA37594.1"/>
    <property type="molecule type" value="Genomic_DNA"/>
</dbReference>
<dbReference type="GO" id="GO:0007218">
    <property type="term" value="P:neuropeptide signaling pathway"/>
    <property type="evidence" value="ECO:0007669"/>
    <property type="project" value="TreeGrafter"/>
</dbReference>
<organism evidence="12 13">
    <name type="scientific">Folsomia candida</name>
    <name type="common">Springtail</name>
    <dbReference type="NCBI Taxonomy" id="158441"/>
    <lineage>
        <taxon>Eukaryota</taxon>
        <taxon>Metazoa</taxon>
        <taxon>Ecdysozoa</taxon>
        <taxon>Arthropoda</taxon>
        <taxon>Hexapoda</taxon>
        <taxon>Collembola</taxon>
        <taxon>Entomobryomorpha</taxon>
        <taxon>Isotomoidea</taxon>
        <taxon>Isotomidae</taxon>
        <taxon>Proisotominae</taxon>
        <taxon>Folsomia</taxon>
    </lineage>
</organism>
<dbReference type="Proteomes" id="UP000198287">
    <property type="component" value="Unassembled WGS sequence"/>
</dbReference>
<evidence type="ECO:0000256" key="9">
    <source>
        <dbReference type="ARBA" id="ARBA00023224"/>
    </source>
</evidence>
<dbReference type="OrthoDB" id="6435638at2759"/>
<evidence type="ECO:0000256" key="10">
    <source>
        <dbReference type="SAM" id="Phobius"/>
    </source>
</evidence>
<feature type="transmembrane region" description="Helical" evidence="10">
    <location>
        <begin position="242"/>
        <end position="266"/>
    </location>
</feature>
<evidence type="ECO:0000256" key="1">
    <source>
        <dbReference type="ARBA" id="ARBA00004651"/>
    </source>
</evidence>
<dbReference type="Gene3D" id="1.20.1070.10">
    <property type="entry name" value="Rhodopsin 7-helix transmembrane proteins"/>
    <property type="match status" value="1"/>
</dbReference>
<keyword evidence="9" id="KW-0807">Transducer</keyword>
<evidence type="ECO:0000256" key="2">
    <source>
        <dbReference type="ARBA" id="ARBA00010663"/>
    </source>
</evidence>
<keyword evidence="5 10" id="KW-1133">Transmembrane helix</keyword>
<proteinExistence type="inferred from homology"/>
<dbReference type="SUPFAM" id="SSF81321">
    <property type="entry name" value="Family A G protein-coupled receptor-like"/>
    <property type="match status" value="1"/>
</dbReference>
<dbReference type="PANTHER" id="PTHR24230">
    <property type="entry name" value="G-PROTEIN COUPLED RECEPTOR"/>
    <property type="match status" value="1"/>
</dbReference>
<evidence type="ECO:0000256" key="8">
    <source>
        <dbReference type="ARBA" id="ARBA00023170"/>
    </source>
</evidence>
<dbReference type="Pfam" id="PF00001">
    <property type="entry name" value="7tm_1"/>
    <property type="match status" value="1"/>
</dbReference>
<comment type="similarity">
    <text evidence="2">Belongs to the G-protein coupled receptor 1 family.</text>
</comment>
<dbReference type="PROSITE" id="PS50262">
    <property type="entry name" value="G_PROTEIN_RECEP_F1_2"/>
    <property type="match status" value="1"/>
</dbReference>
<comment type="subcellular location">
    <subcellularLocation>
        <location evidence="1">Cell membrane</location>
        <topology evidence="1">Multi-pass membrane protein</topology>
    </subcellularLocation>
</comment>
<name>A0A226CYA9_FOLCA</name>
<feature type="domain" description="G-protein coupled receptors family 1 profile" evidence="11">
    <location>
        <begin position="97"/>
        <end position="407"/>
    </location>
</feature>
<sequence length="430" mass="48524">MEKAHLCDQSDSVGRGRLQIFSFTTFSTRHTFLNRVRIAALSFSCFPIKLLVRKIMANSTFSFVKELSLRSGIIPVCERSVVFVLINTILVTFSGWLNVAAYFKFLKGWRDFRISHFVRLLSVANLLGMGSLLALEIVWHLPSMEGGICSKRVFQFLRDFSLYLVSLVVMEISLDRWVEFISPVKGWWPAVRGNLIVGLNLVGAAILAWPQIWMTHVNVTFTVKPICAPQTFLYPNEQNTPIYNVISLVIIYLVPMTTTLLCYGSIMRRIDLVYRMRLNELGYASAEVDKPHKTGRMTLLSGKRFTYSAPKRLRNEISLKPWTPDDTITYSTSNPYFAGLPLTEAKTAATKLAVMIVGSFAFCWTPCVAMNLWYMLDAESAMHLSPWIQEAVYLIVSANAIANPLLYAGNADMEELLGETCGSWGTKDTQ</sequence>
<evidence type="ECO:0000256" key="6">
    <source>
        <dbReference type="ARBA" id="ARBA00023040"/>
    </source>
</evidence>
<accession>A0A226CYA9</accession>
<evidence type="ECO:0000259" key="11">
    <source>
        <dbReference type="PROSITE" id="PS50262"/>
    </source>
</evidence>
<feature type="transmembrane region" description="Helical" evidence="10">
    <location>
        <begin position="352"/>
        <end position="375"/>
    </location>
</feature>
<dbReference type="AlphaFoldDB" id="A0A226CYA9"/>
<feature type="transmembrane region" description="Helical" evidence="10">
    <location>
        <begin position="190"/>
        <end position="209"/>
    </location>
</feature>
<evidence type="ECO:0000256" key="3">
    <source>
        <dbReference type="ARBA" id="ARBA00022475"/>
    </source>
</evidence>